<dbReference type="InterPro" id="IPR051266">
    <property type="entry name" value="CLCR"/>
</dbReference>
<evidence type="ECO:0000313" key="3">
    <source>
        <dbReference type="EMBL" id="QSG16305.1"/>
    </source>
</evidence>
<dbReference type="Gene3D" id="3.40.50.410">
    <property type="entry name" value="von Willebrand factor, type A domain"/>
    <property type="match status" value="1"/>
</dbReference>
<organism evidence="3 4">
    <name type="scientific">Halapricum desulfuricans</name>
    <dbReference type="NCBI Taxonomy" id="2841257"/>
    <lineage>
        <taxon>Archaea</taxon>
        <taxon>Methanobacteriati</taxon>
        <taxon>Methanobacteriota</taxon>
        <taxon>Stenosarchaea group</taxon>
        <taxon>Halobacteria</taxon>
        <taxon>Halobacteriales</taxon>
        <taxon>Haloarculaceae</taxon>
        <taxon>Halapricum</taxon>
    </lineage>
</organism>
<dbReference type="AlphaFoldDB" id="A0A897NXK1"/>
<feature type="domain" description="VWFA" evidence="2">
    <location>
        <begin position="300"/>
        <end position="503"/>
    </location>
</feature>
<feature type="compositionally biased region" description="Basic and acidic residues" evidence="1">
    <location>
        <begin position="1"/>
        <end position="11"/>
    </location>
</feature>
<dbReference type="SUPFAM" id="SSF53300">
    <property type="entry name" value="vWA-like"/>
    <property type="match status" value="1"/>
</dbReference>
<reference evidence="3 4" key="1">
    <citation type="submission" date="2020-11" db="EMBL/GenBank/DDBJ databases">
        <title>Carbohydrate-dependent, anaerobic sulfur respiration: A novel catabolism in halophilic archaea.</title>
        <authorList>
            <person name="Sorokin D.Y."/>
            <person name="Messina E."/>
            <person name="Smedile F."/>
            <person name="La Cono V."/>
            <person name="Hallsworth J.E."/>
            <person name="Yakimov M.M."/>
        </authorList>
    </citation>
    <scope>NUCLEOTIDE SEQUENCE [LARGE SCALE GENOMIC DNA]</scope>
    <source>
        <strain evidence="3 4">HSR-Est</strain>
        <plasmid evidence="3 4">pHSR-Est01</plasmid>
    </source>
</reference>
<dbReference type="InterPro" id="IPR002035">
    <property type="entry name" value="VWF_A"/>
</dbReference>
<dbReference type="PANTHER" id="PTHR10579">
    <property type="entry name" value="CALCIUM-ACTIVATED CHLORIDE CHANNEL REGULATOR"/>
    <property type="match status" value="1"/>
</dbReference>
<gene>
    <name evidence="3" type="ORF">HSEST_3041</name>
</gene>
<protein>
    <submittedName>
        <fullName evidence="3">VWFA domain containing protein</fullName>
    </submittedName>
</protein>
<evidence type="ECO:0000259" key="2">
    <source>
        <dbReference type="PROSITE" id="PS50234"/>
    </source>
</evidence>
<geneLocation type="plasmid" evidence="3 4">
    <name>pHSR-Est01</name>
</geneLocation>
<name>A0A897NXK1_9EURY</name>
<keyword evidence="4" id="KW-1185">Reference proteome</keyword>
<accession>A0A897NXK1</accession>
<dbReference type="Proteomes" id="UP000663292">
    <property type="component" value="Plasmid pHSR-Est01"/>
</dbReference>
<dbReference type="PROSITE" id="PS50234">
    <property type="entry name" value="VWFA"/>
    <property type="match status" value="1"/>
</dbReference>
<sequence>MSHAWKSDSFDSRTSASSAHRCDSCRNHGSQSLNPPFRVLLLECICFRSMGDETTQTLLIPAAADCDIHGLQTGRRYEIAEARYCVPTAAADPSDERCPNCGAQLRHAVAIDAAPAPLRQAATELKIDEPFFIATEQTRLVPTDWEKVDDWQPMDRDDRTRHTAPDYVCDNCEEVFDDRDLHLPTDAESAPVMQSVNQSPMASSSDTMGLATGGAKDATNFRENIEQGFTPQPGAISTEGLFYDYYFETGGRRAETDALFAPRYAAGVSKHPVTAETEHVLSVGLDSTLSTDDFERPRLDLVAVVDVSGSMDSPFDEYYYDEHGRQREVETTSERKIDAATRALCALTEQLDDEDRLGVVLYNNRAHVAKPLRDVGSTDMHAIREHIREVSAGGGTNMEDGFMAAWDLLQDAPAEPDTERRVVFMTDMMPNMGSTGETRLRELFADAAADGIHTTFLGIGLDENADLADAVSDVRGANHYFVHSVEEFEQRLGEEFAYMVSPLVFDLQLELDAEGCEVADVHGAPGNDSTDQLIHVTTLFPSPKVDGETRGGVVLVELDVTDTDRAVDLVASWVERDGSHHSERVAVELPRNGRTFDHSGIRKATALARYASLLQAWAEDVHSRTNVSSGVDDWIDSGRPDEQERESVPLTVPEEYGRRFKTLRAYLVAEANALGDDTLSQEVEVLETLCAEAGIEIQPTVEQAGDWD</sequence>
<dbReference type="SMART" id="SM00327">
    <property type="entry name" value="VWA"/>
    <property type="match status" value="1"/>
</dbReference>
<feature type="region of interest" description="Disordered" evidence="1">
    <location>
        <begin position="1"/>
        <end position="20"/>
    </location>
</feature>
<proteinExistence type="predicted"/>
<dbReference type="InterPro" id="IPR036465">
    <property type="entry name" value="vWFA_dom_sf"/>
</dbReference>
<dbReference type="Pfam" id="PF13519">
    <property type="entry name" value="VWA_2"/>
    <property type="match status" value="1"/>
</dbReference>
<evidence type="ECO:0000256" key="1">
    <source>
        <dbReference type="SAM" id="MobiDB-lite"/>
    </source>
</evidence>
<keyword evidence="3" id="KW-0614">Plasmid</keyword>
<dbReference type="EMBL" id="CP064792">
    <property type="protein sequence ID" value="QSG16305.1"/>
    <property type="molecule type" value="Genomic_DNA"/>
</dbReference>
<dbReference type="PANTHER" id="PTHR10579:SF43">
    <property type="entry name" value="ZINC FINGER (C3HC4-TYPE RING FINGER) FAMILY PROTEIN"/>
    <property type="match status" value="1"/>
</dbReference>
<evidence type="ECO:0000313" key="4">
    <source>
        <dbReference type="Proteomes" id="UP000663292"/>
    </source>
</evidence>